<feature type="region of interest" description="Disordered" evidence="1">
    <location>
        <begin position="367"/>
        <end position="400"/>
    </location>
</feature>
<organism evidence="2 3">
    <name type="scientific">Clytia hemisphaerica</name>
    <dbReference type="NCBI Taxonomy" id="252671"/>
    <lineage>
        <taxon>Eukaryota</taxon>
        <taxon>Metazoa</taxon>
        <taxon>Cnidaria</taxon>
        <taxon>Hydrozoa</taxon>
        <taxon>Hydroidolina</taxon>
        <taxon>Leptothecata</taxon>
        <taxon>Obeliida</taxon>
        <taxon>Clytiidae</taxon>
        <taxon>Clytia</taxon>
    </lineage>
</organism>
<dbReference type="AlphaFoldDB" id="A0A7M5X0X6"/>
<accession>A0A7M5X0X6</accession>
<feature type="compositionally biased region" description="Basic and acidic residues" evidence="1">
    <location>
        <begin position="251"/>
        <end position="270"/>
    </location>
</feature>
<dbReference type="OrthoDB" id="10667232at2759"/>
<protein>
    <submittedName>
        <fullName evidence="2">Uncharacterized protein</fullName>
    </submittedName>
</protein>
<evidence type="ECO:0000313" key="2">
    <source>
        <dbReference type="EnsemblMetazoa" id="CLYHEMP016054.1"/>
    </source>
</evidence>
<proteinExistence type="predicted"/>
<reference evidence="2" key="1">
    <citation type="submission" date="2021-01" db="UniProtKB">
        <authorList>
            <consortium name="EnsemblMetazoa"/>
        </authorList>
    </citation>
    <scope>IDENTIFICATION</scope>
</reference>
<dbReference type="Proteomes" id="UP000594262">
    <property type="component" value="Unplaced"/>
</dbReference>
<dbReference type="EnsemblMetazoa" id="CLYHEMT016054.1">
    <property type="protein sequence ID" value="CLYHEMP016054.1"/>
    <property type="gene ID" value="CLYHEMG016054"/>
</dbReference>
<keyword evidence="3" id="KW-1185">Reference proteome</keyword>
<evidence type="ECO:0000256" key="1">
    <source>
        <dbReference type="SAM" id="MobiDB-lite"/>
    </source>
</evidence>
<feature type="region of interest" description="Disordered" evidence="1">
    <location>
        <begin position="245"/>
        <end position="275"/>
    </location>
</feature>
<feature type="compositionally biased region" description="Polar residues" evidence="1">
    <location>
        <begin position="384"/>
        <end position="397"/>
    </location>
</feature>
<name>A0A7M5X0X6_9CNID</name>
<evidence type="ECO:0000313" key="3">
    <source>
        <dbReference type="Proteomes" id="UP000594262"/>
    </source>
</evidence>
<sequence length="546" mass="61604">MMTFCSTTNNRKKNAQFTISTSAKEKTVPNSYDNRSFLRDSFTNISDYDNQQHRQQRSPILSKNNRSCQSVYNENMRNLTNLSLSPSPSVNSKDKTIISNNDVTFSIDATSSSNTKLPPIMDDLCLSNNKRNFDWLNCKSTNNIVVNPLSTSSTLSLTAATNHHSPLKQQSNNLIKTFSNSNNKIDTKAHFSSSSTITQSQIGTKWNKTFIKSSSQSAISTPRTINLMSPSNSVPSFNYRGGLSSMSITERGGDSAHKEETSRGGSDRKVSSSKGTLDKYFSSDDIIHEYPDENIQNGLFLEIGQVCEEESSTDNDFIAPLERPIGLKRSCTNDERMMTLREIPLQRCQSIDSTKGLQKQIDEQARFFSEQTSLRPRQRKTSSNEKPQQTNTNTTVTKSRKKLLRRSMSTGFSKIKLIKSSISFTKSHQRFTDEELNSVDIKDSDHQTSRRKNTSCSSPLDEYIEEMSKGENPDRDVDSNPAAVPFLRSISAPEQIDKLDGDVYDEDLSELYLPRRRAICPNLPVPAMKQLKTYLILTRLKQYCFV</sequence>